<reference evidence="6" key="1">
    <citation type="submission" date="2014-03" db="EMBL/GenBank/DDBJ databases">
        <authorList>
            <person name="Urmite Genomes U."/>
        </authorList>
    </citation>
    <scope>NUCLEOTIDE SEQUENCE [LARGE SCALE GENOMIC DNA]</scope>
    <source>
        <strain evidence="6">HD-03</strain>
    </source>
</reference>
<dbReference type="EMBL" id="CCDI010000004">
    <property type="protein sequence ID" value="CDQ25329.1"/>
    <property type="molecule type" value="Genomic_DNA"/>
</dbReference>
<feature type="domain" description="ABC transporter" evidence="4">
    <location>
        <begin position="5"/>
        <end position="232"/>
    </location>
</feature>
<dbReference type="PANTHER" id="PTHR42711">
    <property type="entry name" value="ABC TRANSPORTER ATP-BINDING PROTEIN"/>
    <property type="match status" value="1"/>
</dbReference>
<proteinExistence type="predicted"/>
<name>A0A024P895_9BACI</name>
<dbReference type="Gene3D" id="3.40.50.300">
    <property type="entry name" value="P-loop containing nucleotide triphosphate hydrolases"/>
    <property type="match status" value="1"/>
</dbReference>
<dbReference type="RefSeq" id="WP_139254218.1">
    <property type="nucleotide sequence ID" value="NZ_CCDH010000004.1"/>
</dbReference>
<evidence type="ECO:0000313" key="5">
    <source>
        <dbReference type="EMBL" id="CDQ25329.1"/>
    </source>
</evidence>
<dbReference type="Pfam" id="PF00005">
    <property type="entry name" value="ABC_tran"/>
    <property type="match status" value="1"/>
</dbReference>
<dbReference type="SUPFAM" id="SSF52540">
    <property type="entry name" value="P-loop containing nucleoside triphosphate hydrolases"/>
    <property type="match status" value="1"/>
</dbReference>
<dbReference type="InterPro" id="IPR003593">
    <property type="entry name" value="AAA+_ATPase"/>
</dbReference>
<evidence type="ECO:0000259" key="4">
    <source>
        <dbReference type="PROSITE" id="PS50893"/>
    </source>
</evidence>
<organism evidence="5 6">
    <name type="scientific">Halobacillus karajensis</name>
    <dbReference type="NCBI Taxonomy" id="195088"/>
    <lineage>
        <taxon>Bacteria</taxon>
        <taxon>Bacillati</taxon>
        <taxon>Bacillota</taxon>
        <taxon>Bacilli</taxon>
        <taxon>Bacillales</taxon>
        <taxon>Bacillaceae</taxon>
        <taxon>Halobacillus</taxon>
    </lineage>
</organism>
<dbReference type="PROSITE" id="PS00211">
    <property type="entry name" value="ABC_TRANSPORTER_1"/>
    <property type="match status" value="1"/>
</dbReference>
<evidence type="ECO:0000313" key="6">
    <source>
        <dbReference type="Proteomes" id="UP000028868"/>
    </source>
</evidence>
<evidence type="ECO:0000256" key="2">
    <source>
        <dbReference type="ARBA" id="ARBA00022741"/>
    </source>
</evidence>
<dbReference type="InterPro" id="IPR003439">
    <property type="entry name" value="ABC_transporter-like_ATP-bd"/>
</dbReference>
<dbReference type="InterPro" id="IPR017871">
    <property type="entry name" value="ABC_transporter-like_CS"/>
</dbReference>
<dbReference type="InterPro" id="IPR027417">
    <property type="entry name" value="P-loop_NTPase"/>
</dbReference>
<dbReference type="CDD" id="cd03230">
    <property type="entry name" value="ABC_DR_subfamily_A"/>
    <property type="match status" value="1"/>
</dbReference>
<sequence length="283" mass="31632">MSELIEVDNLQKEFVGKKALDALSFTIKKGETFGFLGPSGSGKTTTIKILTAQLTYSSGKVHVFGQSAKQLKAPGQMKRIGVLTDNTGLYDRLTIYDNLKLYCDLYDLPYSRINEVLEEVGLSGEERKQVSKMSKGMKQRATLARTILHKPELLFLDEPTSSLDPVSTERIHRVLRKLNEEGTTIFLTTHDMHEAERMCDRLAFLNKGRIQIEGTPQELRLNYTDSSITIFLKNGREYLLGHDPESAQLIAEAITSGQLVSIHSNEPTLGEVFARVTGKGLLR</sequence>
<evidence type="ECO:0000256" key="3">
    <source>
        <dbReference type="ARBA" id="ARBA00022840"/>
    </source>
</evidence>
<keyword evidence="3 5" id="KW-0067">ATP-binding</keyword>
<reference evidence="5 6" key="2">
    <citation type="submission" date="2014-05" db="EMBL/GenBank/DDBJ databases">
        <title>Draft genome sequence of Halobacillus karajensis HK-03.</title>
        <authorList>
            <person name="Khelaifia S."/>
            <person name="Croce O."/>
            <person name="Lagier J.C."/>
            <person name="Raoult D."/>
        </authorList>
    </citation>
    <scope>NUCLEOTIDE SEQUENCE [LARGE SCALE GENOMIC DNA]</scope>
    <source>
        <strain evidence="5 6">HD-03</strain>
    </source>
</reference>
<dbReference type="OrthoDB" id="9804819at2"/>
<dbReference type="GO" id="GO:0016887">
    <property type="term" value="F:ATP hydrolysis activity"/>
    <property type="evidence" value="ECO:0007669"/>
    <property type="project" value="InterPro"/>
</dbReference>
<dbReference type="Proteomes" id="UP000028868">
    <property type="component" value="Unassembled WGS sequence"/>
</dbReference>
<dbReference type="PANTHER" id="PTHR42711:SF13">
    <property type="entry name" value="ABC TRANSPORTER, ATP-BINDING PROTEIN"/>
    <property type="match status" value="1"/>
</dbReference>
<dbReference type="GO" id="GO:0005524">
    <property type="term" value="F:ATP binding"/>
    <property type="evidence" value="ECO:0007669"/>
    <property type="project" value="UniProtKB-KW"/>
</dbReference>
<protein>
    <submittedName>
        <fullName evidence="5">Fluoroquinolones export ATP-binding proteinc/MT2762</fullName>
    </submittedName>
</protein>
<keyword evidence="6" id="KW-1185">Reference proteome</keyword>
<keyword evidence="1" id="KW-0813">Transport</keyword>
<dbReference type="PROSITE" id="PS50893">
    <property type="entry name" value="ABC_TRANSPORTER_2"/>
    <property type="match status" value="1"/>
</dbReference>
<evidence type="ECO:0000256" key="1">
    <source>
        <dbReference type="ARBA" id="ARBA00022448"/>
    </source>
</evidence>
<accession>A0A024P895</accession>
<dbReference type="SMART" id="SM00382">
    <property type="entry name" value="AAA"/>
    <property type="match status" value="1"/>
</dbReference>
<comment type="caution">
    <text evidence="5">The sequence shown here is derived from an EMBL/GenBank/DDBJ whole genome shotgun (WGS) entry which is preliminary data.</text>
</comment>
<dbReference type="InterPro" id="IPR050763">
    <property type="entry name" value="ABC_transporter_ATP-binding"/>
</dbReference>
<keyword evidence="2" id="KW-0547">Nucleotide-binding</keyword>
<dbReference type="AlphaFoldDB" id="A0A024P895"/>
<gene>
    <name evidence="5" type="ORF">BN983_03647</name>
</gene>